<evidence type="ECO:0000256" key="2">
    <source>
        <dbReference type="ARBA" id="ARBA00007891"/>
    </source>
</evidence>
<reference evidence="13 14" key="1">
    <citation type="journal article" date="2011" name="Nat. Biotechnol.">
        <title>Comparative genomic analysis of the thermophilic biomass-degrading fungi Myceliophthora thermophila and Thielavia terrestris.</title>
        <authorList>
            <person name="Berka R.M."/>
            <person name="Grigoriev I.V."/>
            <person name="Otillar R."/>
            <person name="Salamov A."/>
            <person name="Grimwood J."/>
            <person name="Reid I."/>
            <person name="Ishmael N."/>
            <person name="John T."/>
            <person name="Darmond C."/>
            <person name="Moisan M.-C."/>
            <person name="Henrissat B."/>
            <person name="Coutinho P.M."/>
            <person name="Lombard V."/>
            <person name="Natvig D.O."/>
            <person name="Lindquist E."/>
            <person name="Schmutz J."/>
            <person name="Lucas S."/>
            <person name="Harris P."/>
            <person name="Powlowski J."/>
            <person name="Bellemare A."/>
            <person name="Taylor D."/>
            <person name="Butler G."/>
            <person name="de Vries R.P."/>
            <person name="Allijn I.E."/>
            <person name="van den Brink J."/>
            <person name="Ushinsky S."/>
            <person name="Storms R."/>
            <person name="Powell A.J."/>
            <person name="Paulsen I.T."/>
            <person name="Elbourne L.D.H."/>
            <person name="Baker S.E."/>
            <person name="Magnuson J."/>
            <person name="LaBoissiere S."/>
            <person name="Clutterbuck A.J."/>
            <person name="Martinez D."/>
            <person name="Wogulis M."/>
            <person name="de Leon A.L."/>
            <person name="Rey M.W."/>
            <person name="Tsang A."/>
        </authorList>
    </citation>
    <scope>NUCLEOTIDE SEQUENCE [LARGE SCALE GENOMIC DNA]</scope>
    <source>
        <strain evidence="14">ATCC 38088 / NRRL 8126</strain>
    </source>
</reference>
<evidence type="ECO:0000313" key="14">
    <source>
        <dbReference type="Proteomes" id="UP000008181"/>
    </source>
</evidence>
<evidence type="ECO:0000256" key="3">
    <source>
        <dbReference type="ARBA" id="ARBA00022448"/>
    </source>
</evidence>
<dbReference type="GO" id="GO:0006890">
    <property type="term" value="P:retrograde vesicle-mediated transport, Golgi to endoplasmic reticulum"/>
    <property type="evidence" value="ECO:0007669"/>
    <property type="project" value="TreeGrafter"/>
</dbReference>
<gene>
    <name evidence="13" type="ORF">THITE_43414</name>
</gene>
<evidence type="ECO:0000256" key="12">
    <source>
        <dbReference type="SAM" id="Phobius"/>
    </source>
</evidence>
<evidence type="ECO:0000256" key="8">
    <source>
        <dbReference type="ARBA" id="ARBA00022989"/>
    </source>
</evidence>
<evidence type="ECO:0000313" key="13">
    <source>
        <dbReference type="EMBL" id="AEO69623.1"/>
    </source>
</evidence>
<evidence type="ECO:0000256" key="9">
    <source>
        <dbReference type="ARBA" id="ARBA00023136"/>
    </source>
</evidence>
<comment type="similarity">
    <text evidence="2">Belongs to the USE1 family.</text>
</comment>
<dbReference type="AlphaFoldDB" id="G2RA35"/>
<dbReference type="PANTHER" id="PTHR13050:SF7">
    <property type="entry name" value="VESICLE TRANSPORT PROTEIN USE1"/>
    <property type="match status" value="1"/>
</dbReference>
<dbReference type="RefSeq" id="XP_003655959.1">
    <property type="nucleotide sequence ID" value="XM_003655911.1"/>
</dbReference>
<dbReference type="GO" id="GO:0031201">
    <property type="term" value="C:SNARE complex"/>
    <property type="evidence" value="ECO:0007669"/>
    <property type="project" value="TreeGrafter"/>
</dbReference>
<keyword evidence="10" id="KW-0175">Coiled coil</keyword>
<dbReference type="InterPro" id="IPR019150">
    <property type="entry name" value="Vesicle_transport_protein_Use1"/>
</dbReference>
<feature type="compositionally biased region" description="Low complexity" evidence="11">
    <location>
        <begin position="189"/>
        <end position="213"/>
    </location>
</feature>
<sequence length="351" mass="37637">MARLIHGVAVSPVPRRTDPLADLTVLLSRLQRSILHADAEREARLRESEFEREKARANISYARSLLTRLEQEALAVKIHARRQEAQADLVRKREVLEQLSERLSDLAEFAAAGNNGSGIAEEDTSDGEDILADIVMTPSESLDSTSPSTAAHTATTATSPATGAVTSTAPTAITTTPTTATSQNLRSRQPNPTQPQVQATATTTATAPSSTSSRSTLFANRPTTSTITTTTSSSSSNPAPAIPTTTEAILDHHRAEQDALSESILKLASELKASSHAFSASLEEDRALVDRAGRGMAQAGERMEAVTRRMGLLQRMTEGEGWWGRVKLYALVYGLMVVLVLLVGVGPKLRF</sequence>
<dbReference type="KEGG" id="ttt:THITE_43414"/>
<evidence type="ECO:0000256" key="11">
    <source>
        <dbReference type="SAM" id="MobiDB-lite"/>
    </source>
</evidence>
<feature type="region of interest" description="Disordered" evidence="11">
    <location>
        <begin position="139"/>
        <end position="241"/>
    </location>
</feature>
<evidence type="ECO:0000256" key="5">
    <source>
        <dbReference type="ARBA" id="ARBA00022824"/>
    </source>
</evidence>
<proteinExistence type="inferred from homology"/>
<keyword evidence="5" id="KW-0256">Endoplasmic reticulum</keyword>
<feature type="transmembrane region" description="Helical" evidence="12">
    <location>
        <begin position="328"/>
        <end position="346"/>
    </location>
</feature>
<dbReference type="PANTHER" id="PTHR13050">
    <property type="entry name" value="USE1-LIKE PROTEIN"/>
    <property type="match status" value="1"/>
</dbReference>
<organism evidence="13 14">
    <name type="scientific">Thermothielavioides terrestris (strain ATCC 38088 / NRRL 8126)</name>
    <name type="common">Thielavia terrestris</name>
    <dbReference type="NCBI Taxonomy" id="578455"/>
    <lineage>
        <taxon>Eukaryota</taxon>
        <taxon>Fungi</taxon>
        <taxon>Dikarya</taxon>
        <taxon>Ascomycota</taxon>
        <taxon>Pezizomycotina</taxon>
        <taxon>Sordariomycetes</taxon>
        <taxon>Sordariomycetidae</taxon>
        <taxon>Sordariales</taxon>
        <taxon>Chaetomiaceae</taxon>
        <taxon>Thermothielavioides</taxon>
        <taxon>Thermothielavioides terrestris</taxon>
    </lineage>
</organism>
<comment type="subcellular location">
    <subcellularLocation>
        <location evidence="1">Endoplasmic reticulum membrane</location>
        <topology evidence="1">Single-pass type IV membrane protein</topology>
    </subcellularLocation>
</comment>
<keyword evidence="4 12" id="KW-0812">Transmembrane</keyword>
<dbReference type="EMBL" id="CP003012">
    <property type="protein sequence ID" value="AEO69623.1"/>
    <property type="molecule type" value="Genomic_DNA"/>
</dbReference>
<keyword evidence="8 12" id="KW-1133">Transmembrane helix</keyword>
<dbReference type="GO" id="GO:0015031">
    <property type="term" value="P:protein transport"/>
    <property type="evidence" value="ECO:0007669"/>
    <property type="project" value="UniProtKB-KW"/>
</dbReference>
<dbReference type="STRING" id="578455.G2RA35"/>
<keyword evidence="6" id="KW-0931">ER-Golgi transport</keyword>
<dbReference type="OrthoDB" id="3231855at2759"/>
<protein>
    <recommendedName>
        <fullName evidence="15">Synaptobrevin</fullName>
    </recommendedName>
</protein>
<evidence type="ECO:0008006" key="15">
    <source>
        <dbReference type="Google" id="ProtNLM"/>
    </source>
</evidence>
<evidence type="ECO:0000256" key="1">
    <source>
        <dbReference type="ARBA" id="ARBA00004163"/>
    </source>
</evidence>
<dbReference type="GO" id="GO:0005789">
    <property type="term" value="C:endoplasmic reticulum membrane"/>
    <property type="evidence" value="ECO:0007669"/>
    <property type="project" value="UniProtKB-SubCell"/>
</dbReference>
<dbReference type="GO" id="GO:0005484">
    <property type="term" value="F:SNAP receptor activity"/>
    <property type="evidence" value="ECO:0007669"/>
    <property type="project" value="TreeGrafter"/>
</dbReference>
<keyword evidence="7" id="KW-0653">Protein transport</keyword>
<evidence type="ECO:0000256" key="10">
    <source>
        <dbReference type="SAM" id="Coils"/>
    </source>
</evidence>
<feature type="compositionally biased region" description="Low complexity" evidence="11">
    <location>
        <begin position="144"/>
        <end position="182"/>
    </location>
</feature>
<keyword evidence="9 12" id="KW-0472">Membrane</keyword>
<dbReference type="Proteomes" id="UP000008181">
    <property type="component" value="Chromosome 4"/>
</dbReference>
<evidence type="ECO:0000256" key="6">
    <source>
        <dbReference type="ARBA" id="ARBA00022892"/>
    </source>
</evidence>
<evidence type="ECO:0000256" key="4">
    <source>
        <dbReference type="ARBA" id="ARBA00022692"/>
    </source>
</evidence>
<name>G2RA35_THETT</name>
<dbReference type="HOGENOM" id="CLU_027976_0_0_1"/>
<feature type="coiled-coil region" evidence="10">
    <location>
        <begin position="52"/>
        <end position="102"/>
    </location>
</feature>
<dbReference type="eggNOG" id="ENOG502SCD1">
    <property type="taxonomic scope" value="Eukaryota"/>
</dbReference>
<evidence type="ECO:0000256" key="7">
    <source>
        <dbReference type="ARBA" id="ARBA00022927"/>
    </source>
</evidence>
<accession>G2RA35</accession>
<feature type="compositionally biased region" description="Low complexity" evidence="11">
    <location>
        <begin position="222"/>
        <end position="241"/>
    </location>
</feature>
<keyword evidence="3" id="KW-0813">Transport</keyword>
<keyword evidence="14" id="KW-1185">Reference proteome</keyword>
<dbReference type="GeneID" id="11524007"/>